<dbReference type="PANTHER" id="PTHR43433">
    <property type="entry name" value="HYDROLASE, ALPHA/BETA FOLD FAMILY PROTEIN"/>
    <property type="match status" value="1"/>
</dbReference>
<dbReference type="OrthoDB" id="190201at2759"/>
<accession>J4GUK8</accession>
<dbReference type="RefSeq" id="XP_012184333.1">
    <property type="nucleotide sequence ID" value="XM_012328943.1"/>
</dbReference>
<dbReference type="InterPro" id="IPR000073">
    <property type="entry name" value="AB_hydrolase_1"/>
</dbReference>
<evidence type="ECO:0000313" key="5">
    <source>
        <dbReference type="Proteomes" id="UP000006352"/>
    </source>
</evidence>
<dbReference type="Pfam" id="PF00561">
    <property type="entry name" value="Abhydrolase_1"/>
    <property type="match status" value="1"/>
</dbReference>
<proteinExistence type="inferred from homology"/>
<dbReference type="AlphaFoldDB" id="J4GUK8"/>
<organism evidence="4 5">
    <name type="scientific">Fibroporia radiculosa</name>
    <dbReference type="NCBI Taxonomy" id="599839"/>
    <lineage>
        <taxon>Eukaryota</taxon>
        <taxon>Fungi</taxon>
        <taxon>Dikarya</taxon>
        <taxon>Basidiomycota</taxon>
        <taxon>Agaricomycotina</taxon>
        <taxon>Agaricomycetes</taxon>
        <taxon>Polyporales</taxon>
        <taxon>Fibroporiaceae</taxon>
        <taxon>Fibroporia</taxon>
    </lineage>
</organism>
<dbReference type="STRING" id="599839.J4GUK8"/>
<keyword evidence="2" id="KW-0378">Hydrolase</keyword>
<dbReference type="InterPro" id="IPR005945">
    <property type="entry name" value="Pro_imino_pep"/>
</dbReference>
<dbReference type="EMBL" id="HE797177">
    <property type="protein sequence ID" value="CCM05050.1"/>
    <property type="molecule type" value="Genomic_DNA"/>
</dbReference>
<evidence type="ECO:0000256" key="2">
    <source>
        <dbReference type="ARBA" id="ARBA00022801"/>
    </source>
</evidence>
<dbReference type="InterPro" id="IPR002410">
    <property type="entry name" value="Peptidase_S33"/>
</dbReference>
<dbReference type="PRINTS" id="PR00111">
    <property type="entry name" value="ABHYDROLASE"/>
</dbReference>
<dbReference type="PANTHER" id="PTHR43433:SF5">
    <property type="entry name" value="AB HYDROLASE-1 DOMAIN-CONTAINING PROTEIN"/>
    <property type="match status" value="1"/>
</dbReference>
<dbReference type="PRINTS" id="PR00793">
    <property type="entry name" value="PROAMNOPTASE"/>
</dbReference>
<evidence type="ECO:0000256" key="1">
    <source>
        <dbReference type="ARBA" id="ARBA00010088"/>
    </source>
</evidence>
<dbReference type="GeneID" id="24099961"/>
<name>J4GUK8_9APHY</name>
<dbReference type="PIRSF" id="PIRSF005539">
    <property type="entry name" value="Pept_S33_TRI_F1"/>
    <property type="match status" value="1"/>
</dbReference>
<dbReference type="Proteomes" id="UP000006352">
    <property type="component" value="Unassembled WGS sequence"/>
</dbReference>
<protein>
    <recommendedName>
        <fullName evidence="3">AB hydrolase-1 domain-containing protein</fullName>
    </recommendedName>
</protein>
<dbReference type="InterPro" id="IPR050471">
    <property type="entry name" value="AB_hydrolase"/>
</dbReference>
<comment type="similarity">
    <text evidence="1">Belongs to the peptidase S33 family.</text>
</comment>
<dbReference type="GO" id="GO:0006508">
    <property type="term" value="P:proteolysis"/>
    <property type="evidence" value="ECO:0007669"/>
    <property type="project" value="InterPro"/>
</dbReference>
<dbReference type="Gene3D" id="3.40.50.1820">
    <property type="entry name" value="alpha/beta hydrolase"/>
    <property type="match status" value="1"/>
</dbReference>
<evidence type="ECO:0000259" key="3">
    <source>
        <dbReference type="Pfam" id="PF00561"/>
    </source>
</evidence>
<dbReference type="InterPro" id="IPR029058">
    <property type="entry name" value="AB_hydrolase_fold"/>
</dbReference>
<gene>
    <name evidence="4" type="ORF">FIBRA_07252</name>
</gene>
<sequence>MSVTPTREGFAPYSVPSAGQPCQTYYKIFGDLKSGVTPIVCIHGGPGAKHDYSLAHSDLFSIYGIPIIFYDPVGCGKSTRLTIKHDAGFWTIQLFLDEFFNLIHHLELTEYDIVGESWGGMLGMEIAIRQPEGLRRLVSSSAPVSFDLYVQATRMLLKMMPEDIQEVVERNEATGTFDSPEYERANLEFAKRFICRMEPWPEEAWLVLESLEDESSAYITMQGPSEFTITGSLKTWNIIPDLHKINVPTLLTNGRYDQVHDMAIAPAFREIPNVKWRTFAHSGHMAFVEEREMYMKLVAEFLSQ</sequence>
<evidence type="ECO:0000313" key="4">
    <source>
        <dbReference type="EMBL" id="CCM05050.1"/>
    </source>
</evidence>
<feature type="domain" description="AB hydrolase-1" evidence="3">
    <location>
        <begin position="38"/>
        <end position="290"/>
    </location>
</feature>
<reference evidence="4 5" key="1">
    <citation type="journal article" date="2012" name="Appl. Environ. Microbiol.">
        <title>Short-read sequencing for genomic analysis of the brown rot fungus Fibroporia radiculosa.</title>
        <authorList>
            <person name="Tang J.D."/>
            <person name="Perkins A.D."/>
            <person name="Sonstegard T.S."/>
            <person name="Schroeder S.G."/>
            <person name="Burgess S.C."/>
            <person name="Diehl S.V."/>
        </authorList>
    </citation>
    <scope>NUCLEOTIDE SEQUENCE [LARGE SCALE GENOMIC DNA]</scope>
    <source>
        <strain evidence="4 5">TFFH 294</strain>
    </source>
</reference>
<dbReference type="InParanoid" id="J4GUK8"/>
<keyword evidence="5" id="KW-1185">Reference proteome</keyword>
<dbReference type="NCBIfam" id="TIGR01250">
    <property type="entry name" value="pro_imino_pep_2"/>
    <property type="match status" value="1"/>
</dbReference>
<dbReference type="SUPFAM" id="SSF53474">
    <property type="entry name" value="alpha/beta-Hydrolases"/>
    <property type="match status" value="1"/>
</dbReference>
<dbReference type="GO" id="GO:0008233">
    <property type="term" value="F:peptidase activity"/>
    <property type="evidence" value="ECO:0007669"/>
    <property type="project" value="InterPro"/>
</dbReference>
<dbReference type="HOGENOM" id="CLU_020336_15_1_1"/>